<protein>
    <submittedName>
        <fullName evidence="2">Right-handed parallel beta-helix repeat-containing protein</fullName>
    </submittedName>
</protein>
<dbReference type="AlphaFoldDB" id="A0A428W294"/>
<dbReference type="InterPro" id="IPR012334">
    <property type="entry name" value="Pectin_lyas_fold"/>
</dbReference>
<evidence type="ECO:0000313" key="3">
    <source>
        <dbReference type="Proteomes" id="UP000286716"/>
    </source>
</evidence>
<dbReference type="OrthoDB" id="3333873at2"/>
<evidence type="ECO:0000313" key="2">
    <source>
        <dbReference type="EMBL" id="RSM37157.1"/>
    </source>
</evidence>
<dbReference type="EMBL" id="QHHU01000073">
    <property type="protein sequence ID" value="RSM37157.1"/>
    <property type="molecule type" value="Genomic_DNA"/>
</dbReference>
<organism evidence="2 3">
    <name type="scientific">Amycolatopsis balhimycina DSM 5908</name>
    <dbReference type="NCBI Taxonomy" id="1081091"/>
    <lineage>
        <taxon>Bacteria</taxon>
        <taxon>Bacillati</taxon>
        <taxon>Actinomycetota</taxon>
        <taxon>Actinomycetes</taxon>
        <taxon>Pseudonocardiales</taxon>
        <taxon>Pseudonocardiaceae</taxon>
        <taxon>Amycolatopsis</taxon>
    </lineage>
</organism>
<dbReference type="Proteomes" id="UP000286716">
    <property type="component" value="Unassembled WGS sequence"/>
</dbReference>
<keyword evidence="3" id="KW-1185">Reference proteome</keyword>
<name>A0A428W294_AMYBA</name>
<comment type="caution">
    <text evidence="2">The sequence shown here is derived from an EMBL/GenBank/DDBJ whole genome shotgun (WGS) entry which is preliminary data.</text>
</comment>
<dbReference type="InterPro" id="IPR011050">
    <property type="entry name" value="Pectin_lyase_fold/virulence"/>
</dbReference>
<accession>A0A428W294</accession>
<feature type="chain" id="PRO_5039630983" evidence="1">
    <location>
        <begin position="27"/>
        <end position="429"/>
    </location>
</feature>
<reference evidence="2 3" key="1">
    <citation type="submission" date="2018-05" db="EMBL/GenBank/DDBJ databases">
        <title>Evolution of GPA BGCs.</title>
        <authorList>
            <person name="Waglechner N."/>
            <person name="Wright G.D."/>
        </authorList>
    </citation>
    <scope>NUCLEOTIDE SEQUENCE [LARGE SCALE GENOMIC DNA]</scope>
    <source>
        <strain evidence="2 3">DSM 5908</strain>
    </source>
</reference>
<dbReference type="RefSeq" id="WP_020640218.1">
    <property type="nucleotide sequence ID" value="NZ_QHHU01000073.1"/>
</dbReference>
<keyword evidence="1" id="KW-0732">Signal</keyword>
<dbReference type="SUPFAM" id="SSF51126">
    <property type="entry name" value="Pectin lyase-like"/>
    <property type="match status" value="1"/>
</dbReference>
<sequence length="429" mass="44361">MSNQWKLLSLGVFAALTATTATTVTAVTATEAAAAPTTYYVDQALGNDNAAGTQAAPWKSLAKVAATELKAGETVLLRRGRTWTGGLSVKGSGSASAPVKIGAYGDGARPVVQGNDEACVNLPGNYVWVQDLQVGVAADAGRCSWAGVEVGGDHDKVLSNYITGAGAGVYIAPSADGTEVTQNDLVDNNHMTRVTPGGSDDSGAFGILVQGNGSDIGWNRISGSIAVSDDFGGLDGAAVELFYGSDNVIHHNISEDNESFTELGTYSDDPDGVSRNNVYEYNAVFGAKTRGGIVTRDAGDQNGPVTGTIFRNNSIRLSNAESEGFVCYGGCTNQTLKLTQNVIQAAMKVGYADTGWTATDHNVFYGGQRQFTPGATDKVADPKFTSATNLVLTTGSPAIGLGRTKYADTDVDGNAVGTRIDAGAYQFTG</sequence>
<proteinExistence type="predicted"/>
<gene>
    <name evidence="2" type="ORF">DMA12_37610</name>
</gene>
<evidence type="ECO:0000256" key="1">
    <source>
        <dbReference type="SAM" id="SignalP"/>
    </source>
</evidence>
<dbReference type="Gene3D" id="2.160.20.10">
    <property type="entry name" value="Single-stranded right-handed beta-helix, Pectin lyase-like"/>
    <property type="match status" value="1"/>
</dbReference>
<feature type="signal peptide" evidence="1">
    <location>
        <begin position="1"/>
        <end position="26"/>
    </location>
</feature>